<dbReference type="eggNOG" id="KOG1508">
    <property type="taxonomic scope" value="Eukaryota"/>
</dbReference>
<proteinExistence type="inferred from homology"/>
<protein>
    <submittedName>
        <fullName evidence="4">Nucleosome assembly protein</fullName>
    </submittedName>
</protein>
<evidence type="ECO:0000256" key="1">
    <source>
        <dbReference type="ARBA" id="ARBA00009947"/>
    </source>
</evidence>
<dbReference type="GO" id="GO:0006334">
    <property type="term" value="P:nucleosome assembly"/>
    <property type="evidence" value="ECO:0007669"/>
    <property type="project" value="InterPro"/>
</dbReference>
<keyword evidence="5" id="KW-1185">Reference proteome</keyword>
<dbReference type="Proteomes" id="UP000013776">
    <property type="component" value="Unassembled WGS sequence"/>
</dbReference>
<comment type="similarity">
    <text evidence="1 2">Belongs to the nucleosome assembly protein (NAP) family.</text>
</comment>
<organism evidence="4 5">
    <name type="scientific">Taphrina deformans (strain PYCC 5710 / ATCC 11124 / CBS 356.35 / IMI 108563 / JCM 9778 / NBRC 8474)</name>
    <name type="common">Peach leaf curl fungus</name>
    <name type="synonym">Lalaria deformans</name>
    <dbReference type="NCBI Taxonomy" id="1097556"/>
    <lineage>
        <taxon>Eukaryota</taxon>
        <taxon>Fungi</taxon>
        <taxon>Dikarya</taxon>
        <taxon>Ascomycota</taxon>
        <taxon>Taphrinomycotina</taxon>
        <taxon>Taphrinomycetes</taxon>
        <taxon>Taphrinales</taxon>
        <taxon>Taphrinaceae</taxon>
        <taxon>Taphrina</taxon>
    </lineage>
</organism>
<feature type="region of interest" description="Disordered" evidence="3">
    <location>
        <begin position="192"/>
        <end position="237"/>
    </location>
</feature>
<dbReference type="GO" id="GO:0005634">
    <property type="term" value="C:nucleus"/>
    <property type="evidence" value="ECO:0007669"/>
    <property type="project" value="InterPro"/>
</dbReference>
<name>R4X9Q9_TAPDE</name>
<dbReference type="InterPro" id="IPR037231">
    <property type="entry name" value="NAP-like_sf"/>
</dbReference>
<sequence length="237" mass="27099">MSDVNHAPVVEPKVFASLQNLESRFHDAEQELLRKQVELYKPLYSERDPLLDQIPKFWVTVIEEKEELEELFNLEDSKLIDHLKSLQVSREDADPRNFTISMAFEENDFLDSSHLVLSKSFTHNDDGDQEYTSKPVEIKWKKDITTQPDGGRPSFFSFFAWTGGEEDVFLQGEEVALILADEVYPDALKTWTDAQNVDSEDDSDMGSVDIESGDEDDAEEDDGEQQDGPQKKKARTS</sequence>
<evidence type="ECO:0000313" key="5">
    <source>
        <dbReference type="Proteomes" id="UP000013776"/>
    </source>
</evidence>
<feature type="compositionally biased region" description="Acidic residues" evidence="3">
    <location>
        <begin position="211"/>
        <end position="225"/>
    </location>
</feature>
<reference evidence="4 5" key="1">
    <citation type="journal article" date="2013" name="MBio">
        <title>Genome sequencing of the plant pathogen Taphrina deformans, the causal agent of peach leaf curl.</title>
        <authorList>
            <person name="Cisse O.H."/>
            <person name="Almeida J.M.G.C.F."/>
            <person name="Fonseca A."/>
            <person name="Kumar A.A."/>
            <person name="Salojaervi J."/>
            <person name="Overmyer K."/>
            <person name="Hauser P.M."/>
            <person name="Pagni M."/>
        </authorList>
    </citation>
    <scope>NUCLEOTIDE SEQUENCE [LARGE SCALE GENOMIC DNA]</scope>
    <source>
        <strain evidence="5">PYCC 5710 / ATCC 11124 / CBS 356.35 / IMI 108563 / JCM 9778 / NBRC 8474</strain>
    </source>
</reference>
<comment type="caution">
    <text evidence="4">The sequence shown here is derived from an EMBL/GenBank/DDBJ whole genome shotgun (WGS) entry which is preliminary data.</text>
</comment>
<accession>R4X9Q9</accession>
<dbReference type="PANTHER" id="PTHR11875">
    <property type="entry name" value="TESTIS-SPECIFIC Y-ENCODED PROTEIN"/>
    <property type="match status" value="1"/>
</dbReference>
<dbReference type="STRING" id="1097556.R4X9Q9"/>
<dbReference type="AlphaFoldDB" id="R4X9Q9"/>
<evidence type="ECO:0000256" key="2">
    <source>
        <dbReference type="RuleBase" id="RU003876"/>
    </source>
</evidence>
<dbReference type="SUPFAM" id="SSF143113">
    <property type="entry name" value="NAP-like"/>
    <property type="match status" value="1"/>
</dbReference>
<dbReference type="OrthoDB" id="19419at2759"/>
<evidence type="ECO:0000313" key="4">
    <source>
        <dbReference type="EMBL" id="CCG82506.1"/>
    </source>
</evidence>
<evidence type="ECO:0000256" key="3">
    <source>
        <dbReference type="SAM" id="MobiDB-lite"/>
    </source>
</evidence>
<dbReference type="Pfam" id="PF00956">
    <property type="entry name" value="NAP"/>
    <property type="match status" value="1"/>
</dbReference>
<dbReference type="EMBL" id="CAHR02000087">
    <property type="protein sequence ID" value="CCG82506.1"/>
    <property type="molecule type" value="Genomic_DNA"/>
</dbReference>
<dbReference type="Gene3D" id="3.30.1120.90">
    <property type="entry name" value="Nucleosome assembly protein"/>
    <property type="match status" value="1"/>
</dbReference>
<gene>
    <name evidence="4" type="ORF">TAPDE_002522</name>
</gene>
<dbReference type="VEuPathDB" id="FungiDB:TAPDE_002522"/>
<dbReference type="InterPro" id="IPR002164">
    <property type="entry name" value="NAP_family"/>
</dbReference>